<dbReference type="Proteomes" id="UP000660339">
    <property type="component" value="Unassembled WGS sequence"/>
</dbReference>
<evidence type="ECO:0000313" key="3">
    <source>
        <dbReference type="EMBL" id="GIG13209.1"/>
    </source>
</evidence>
<name>A0A8J3LCN4_9ACTN</name>
<evidence type="ECO:0000256" key="1">
    <source>
        <dbReference type="SAM" id="MobiDB-lite"/>
    </source>
</evidence>
<dbReference type="AlphaFoldDB" id="A0A8J3LCN4"/>
<protein>
    <submittedName>
        <fullName evidence="3">Uncharacterized protein</fullName>
    </submittedName>
</protein>
<comment type="caution">
    <text evidence="3">The sequence shown here is derived from an EMBL/GenBank/DDBJ whole genome shotgun (WGS) entry which is preliminary data.</text>
</comment>
<keyword evidence="2" id="KW-0732">Signal</keyword>
<dbReference type="RefSeq" id="WP_344410068.1">
    <property type="nucleotide sequence ID" value="NZ_BAAATT010000014.1"/>
</dbReference>
<organism evidence="3 4">
    <name type="scientific">Catellatospora methionotrophica</name>
    <dbReference type="NCBI Taxonomy" id="121620"/>
    <lineage>
        <taxon>Bacteria</taxon>
        <taxon>Bacillati</taxon>
        <taxon>Actinomycetota</taxon>
        <taxon>Actinomycetes</taxon>
        <taxon>Micromonosporales</taxon>
        <taxon>Micromonosporaceae</taxon>
        <taxon>Catellatospora</taxon>
    </lineage>
</organism>
<gene>
    <name evidence="3" type="ORF">Cme02nite_15410</name>
</gene>
<keyword evidence="4" id="KW-1185">Reference proteome</keyword>
<reference evidence="3" key="1">
    <citation type="submission" date="2021-01" db="EMBL/GenBank/DDBJ databases">
        <title>Whole genome shotgun sequence of Catellatospora methionotrophica NBRC 14553.</title>
        <authorList>
            <person name="Komaki H."/>
            <person name="Tamura T."/>
        </authorList>
    </citation>
    <scope>NUCLEOTIDE SEQUENCE</scope>
    <source>
        <strain evidence="3">NBRC 14553</strain>
    </source>
</reference>
<evidence type="ECO:0000256" key="2">
    <source>
        <dbReference type="SAM" id="SignalP"/>
    </source>
</evidence>
<proteinExistence type="predicted"/>
<dbReference type="EMBL" id="BONJ01000006">
    <property type="protein sequence ID" value="GIG13209.1"/>
    <property type="molecule type" value="Genomic_DNA"/>
</dbReference>
<accession>A0A8J3LCN4</accession>
<sequence length="79" mass="8051">MSRGAVLAALGVASMGVASSAAAAEPAAADPTAISLASIEWNSISSVEWNAIPLRHAQDTEDDGQAPTTGLEEKSVEWN</sequence>
<feature type="chain" id="PRO_5035239227" evidence="2">
    <location>
        <begin position="24"/>
        <end position="79"/>
    </location>
</feature>
<evidence type="ECO:0000313" key="4">
    <source>
        <dbReference type="Proteomes" id="UP000660339"/>
    </source>
</evidence>
<feature type="region of interest" description="Disordered" evidence="1">
    <location>
        <begin position="55"/>
        <end position="79"/>
    </location>
</feature>
<feature type="signal peptide" evidence="2">
    <location>
        <begin position="1"/>
        <end position="23"/>
    </location>
</feature>